<name>A0AAJ7SSL2_PETMA</name>
<sequence>MKALSAFAVYKPTAKPKAVTRSPLNNRDVGAKRKSAMKKQLRQGLTNEVMRKAKDKRRGMNAKTKGGRNLKQQKATNDIAMEACSEVPEGCAAVQVEEESGAEGRQQDLVADANRQVMEMRRKAVGGAWQVKEAEKNMTRSLSSLLGSLDLVQNSRKRAEQLFQWLIKPFPSKQFFRKQWEKHPTLLQRHEPDYYQGLFSTTEFDRILREEVVNFGVNLDVTSYRDDVRETHNPPGRALPSVVWDFYQNGCSLRLLNPQSFSLAIWKVLSILQEKFGSMAGANVYLTPPGTQGFAPHYDDIEAFVLQLEGKKHWRVYNPRCKEETLPRFSSPNYSSADVGAPILDVVLEAGDVIYFPRGFVHQAACLPDVHSLHLTLSTFQRNCFGDLLEKIMPAALQTAIEEDVAFREGLPLDYLDYMGVQNSETEDPRRASFLQKVDKLIRKVADYAPVDAAVDQKAKDLIHDCLPPVYTAEEKACSVHGAPVRCVNGKIHDLLINVDGNTQIRLLRAGVCRLCSEEGKVNLYYTVENSRTYHKEEPKCIEIDDYNVEAVEHLIHSYPKFVTVDSLPCPAIEEKCNLTVDLFEKGLLTFKEPLKSA</sequence>
<comment type="catalytic activity">
    <reaction evidence="12">
        <text>L-histidyl-[protein] + 2-oxoglutarate + O2 = (3S)-3-hydroxy-L-histidyl-[protein] + succinate + CO2</text>
        <dbReference type="Rhea" id="RHEA:54256"/>
        <dbReference type="Rhea" id="RHEA-COMP:9745"/>
        <dbReference type="Rhea" id="RHEA-COMP:13840"/>
        <dbReference type="ChEBI" id="CHEBI:15379"/>
        <dbReference type="ChEBI" id="CHEBI:16526"/>
        <dbReference type="ChEBI" id="CHEBI:16810"/>
        <dbReference type="ChEBI" id="CHEBI:29979"/>
        <dbReference type="ChEBI" id="CHEBI:30031"/>
        <dbReference type="ChEBI" id="CHEBI:138021"/>
        <dbReference type="EC" id="1.14.11.79"/>
    </reaction>
    <physiologicalReaction direction="left-to-right" evidence="12">
        <dbReference type="Rhea" id="RHEA:54257"/>
    </physiologicalReaction>
</comment>
<dbReference type="Gene3D" id="1.10.10.1500">
    <property type="entry name" value="JmjC domain-containing ribosomal oxygenase (ROX), dimer domain"/>
    <property type="match status" value="1"/>
</dbReference>
<evidence type="ECO:0000256" key="5">
    <source>
        <dbReference type="ARBA" id="ARBA00022853"/>
    </source>
</evidence>
<evidence type="ECO:0000256" key="8">
    <source>
        <dbReference type="ARBA" id="ARBA00023004"/>
    </source>
</evidence>
<comment type="function">
    <text evidence="15">Oxygenase that can act as both a histone lysine demethylase and a ribosomal histidine hydroxylase.</text>
</comment>
<dbReference type="AlphaFoldDB" id="A0AAJ7SSL2"/>
<feature type="domain" description="JmjC" evidence="17">
    <location>
        <begin position="251"/>
        <end position="396"/>
    </location>
</feature>
<evidence type="ECO:0000256" key="3">
    <source>
        <dbReference type="ARBA" id="ARBA00022491"/>
    </source>
</evidence>
<evidence type="ECO:0000256" key="12">
    <source>
        <dbReference type="ARBA" id="ARBA00048149"/>
    </source>
</evidence>
<dbReference type="GO" id="GO:0032453">
    <property type="term" value="F:histone H3K4 demethylase activity"/>
    <property type="evidence" value="ECO:0007669"/>
    <property type="project" value="TreeGrafter"/>
</dbReference>
<evidence type="ECO:0000313" key="19">
    <source>
        <dbReference type="RefSeq" id="XP_032803747.1"/>
    </source>
</evidence>
<dbReference type="PANTHER" id="PTHR13096:SF8">
    <property type="entry name" value="RIBOSOMAL OXYGENASE 1"/>
    <property type="match status" value="1"/>
</dbReference>
<evidence type="ECO:0000256" key="11">
    <source>
        <dbReference type="ARBA" id="ARBA00023242"/>
    </source>
</evidence>
<reference evidence="19" key="1">
    <citation type="submission" date="2025-08" db="UniProtKB">
        <authorList>
            <consortium name="RefSeq"/>
        </authorList>
    </citation>
    <scope>IDENTIFICATION</scope>
    <source>
        <tissue evidence="19">Sperm</tissue>
    </source>
</reference>
<evidence type="ECO:0000256" key="1">
    <source>
        <dbReference type="ARBA" id="ARBA00004123"/>
    </source>
</evidence>
<keyword evidence="7 15" id="KW-0560">Oxidoreductase</keyword>
<keyword evidence="8 15" id="KW-0408">Iron</keyword>
<evidence type="ECO:0000256" key="16">
    <source>
        <dbReference type="SAM" id="MobiDB-lite"/>
    </source>
</evidence>
<dbReference type="PANTHER" id="PTHR13096">
    <property type="entry name" value="MINA53 MYC INDUCED NUCLEAR ANTIGEN"/>
    <property type="match status" value="1"/>
</dbReference>
<dbReference type="FunFam" id="3.90.930.40:FF:000001">
    <property type="entry name" value="ribosomal oxygenase 1 isoform X1"/>
    <property type="match status" value="1"/>
</dbReference>
<dbReference type="Pfam" id="PF21233">
    <property type="entry name" value="WHD_RIOX1"/>
    <property type="match status" value="1"/>
</dbReference>
<dbReference type="InterPro" id="IPR039994">
    <property type="entry name" value="NO66-like"/>
</dbReference>
<dbReference type="EC" id="1.14.11.-" evidence="15"/>
<gene>
    <name evidence="19" type="primary">RIOX1</name>
</gene>
<dbReference type="GeneID" id="116939463"/>
<evidence type="ECO:0000256" key="15">
    <source>
        <dbReference type="RuleBase" id="RU366061"/>
    </source>
</evidence>
<dbReference type="GO" id="GO:0005506">
    <property type="term" value="F:iron ion binding"/>
    <property type="evidence" value="ECO:0007669"/>
    <property type="project" value="UniProtKB-UniRule"/>
</dbReference>
<evidence type="ECO:0000256" key="4">
    <source>
        <dbReference type="ARBA" id="ARBA00022723"/>
    </source>
</evidence>
<dbReference type="Pfam" id="PF08007">
    <property type="entry name" value="JmjC_2"/>
    <property type="match status" value="1"/>
</dbReference>
<evidence type="ECO:0000256" key="13">
    <source>
        <dbReference type="ARBA" id="ARBA00048301"/>
    </source>
</evidence>
<protein>
    <recommendedName>
        <fullName evidence="15">Bifunctional lysine-specific demethylase and histidyl-hydroxylase</fullName>
        <ecNumber evidence="15">1.14.11.-</ecNumber>
    </recommendedName>
</protein>
<dbReference type="KEGG" id="pmrn:116939463"/>
<evidence type="ECO:0000256" key="10">
    <source>
        <dbReference type="ARBA" id="ARBA00023163"/>
    </source>
</evidence>
<evidence type="ECO:0000256" key="2">
    <source>
        <dbReference type="ARBA" id="ARBA00010309"/>
    </source>
</evidence>
<dbReference type="CTD" id="79697"/>
<dbReference type="GO" id="GO:0140680">
    <property type="term" value="F:histone H3K36me/H3K36me2 demethylase activity"/>
    <property type="evidence" value="ECO:0007669"/>
    <property type="project" value="UniProtKB-EC"/>
</dbReference>
<keyword evidence="10 15" id="KW-0804">Transcription</keyword>
<keyword evidence="3" id="KW-0678">Repressor</keyword>
<dbReference type="FunFam" id="1.10.10.1500:FF:000001">
    <property type="entry name" value="ribosomal oxygenase 1 isoform X1"/>
    <property type="match status" value="1"/>
</dbReference>
<dbReference type="GO" id="GO:0005730">
    <property type="term" value="C:nucleolus"/>
    <property type="evidence" value="ECO:0007669"/>
    <property type="project" value="TreeGrafter"/>
</dbReference>
<feature type="compositionally biased region" description="Basic residues" evidence="16">
    <location>
        <begin position="32"/>
        <end position="41"/>
    </location>
</feature>
<keyword evidence="5" id="KW-0156">Chromatin regulator</keyword>
<proteinExistence type="inferred from homology"/>
<accession>A0AAJ7SSL2</accession>
<dbReference type="Gene3D" id="3.90.930.40">
    <property type="match status" value="1"/>
</dbReference>
<comment type="similarity">
    <text evidence="2">Belongs to the ROX family. NO66 subfamily.</text>
</comment>
<feature type="region of interest" description="Disordered" evidence="16">
    <location>
        <begin position="18"/>
        <end position="42"/>
    </location>
</feature>
<dbReference type="Proteomes" id="UP001318040">
    <property type="component" value="Chromosome 6"/>
</dbReference>
<dbReference type="PROSITE" id="PS51184">
    <property type="entry name" value="JMJC"/>
    <property type="match status" value="1"/>
</dbReference>
<dbReference type="SUPFAM" id="SSF51197">
    <property type="entry name" value="Clavaminate synthase-like"/>
    <property type="match status" value="1"/>
</dbReference>
<dbReference type="InterPro" id="IPR003347">
    <property type="entry name" value="JmjC_dom"/>
</dbReference>
<keyword evidence="9 15" id="KW-0805">Transcription regulation</keyword>
<evidence type="ECO:0000256" key="14">
    <source>
        <dbReference type="ARBA" id="ARBA00049324"/>
    </source>
</evidence>
<dbReference type="FunFam" id="2.60.120.650:FF:000013">
    <property type="entry name" value="Ribosomal oxygenase 1"/>
    <property type="match status" value="1"/>
</dbReference>
<organism evidence="18 19">
    <name type="scientific">Petromyzon marinus</name>
    <name type="common">Sea lamprey</name>
    <dbReference type="NCBI Taxonomy" id="7757"/>
    <lineage>
        <taxon>Eukaryota</taxon>
        <taxon>Metazoa</taxon>
        <taxon>Chordata</taxon>
        <taxon>Craniata</taxon>
        <taxon>Vertebrata</taxon>
        <taxon>Cyclostomata</taxon>
        <taxon>Hyperoartia</taxon>
        <taxon>Petromyzontiformes</taxon>
        <taxon>Petromyzontidae</taxon>
        <taxon>Petromyzon</taxon>
    </lineage>
</organism>
<evidence type="ECO:0000256" key="9">
    <source>
        <dbReference type="ARBA" id="ARBA00023015"/>
    </source>
</evidence>
<dbReference type="RefSeq" id="XP_032803747.1">
    <property type="nucleotide sequence ID" value="XM_032947856.1"/>
</dbReference>
<comment type="subcellular location">
    <subcellularLocation>
        <location evidence="1 15">Nucleus</location>
    </subcellularLocation>
</comment>
<keyword evidence="6 15" id="KW-0223">Dioxygenase</keyword>
<evidence type="ECO:0000256" key="6">
    <source>
        <dbReference type="ARBA" id="ARBA00022964"/>
    </source>
</evidence>
<dbReference type="InterPro" id="IPR049043">
    <property type="entry name" value="WHD_RIOX1"/>
</dbReference>
<keyword evidence="18" id="KW-1185">Reference proteome</keyword>
<dbReference type="GO" id="GO:0036139">
    <property type="term" value="F:peptidyl-histidine dioxygenase activity"/>
    <property type="evidence" value="ECO:0007669"/>
    <property type="project" value="UniProtKB-EC"/>
</dbReference>
<evidence type="ECO:0000259" key="17">
    <source>
        <dbReference type="PROSITE" id="PS51184"/>
    </source>
</evidence>
<comment type="cofactor">
    <cofactor evidence="15">
        <name>Fe(2+)</name>
        <dbReference type="ChEBI" id="CHEBI:29033"/>
    </cofactor>
    <text evidence="15">Binds 1 Fe(2+) ion per subunit.</text>
</comment>
<keyword evidence="4 15" id="KW-0479">Metal-binding</keyword>
<keyword evidence="11 15" id="KW-0539">Nucleus</keyword>
<dbReference type="Gene3D" id="2.60.120.650">
    <property type="entry name" value="Cupin"/>
    <property type="match status" value="1"/>
</dbReference>
<evidence type="ECO:0000256" key="7">
    <source>
        <dbReference type="ARBA" id="ARBA00023002"/>
    </source>
</evidence>
<comment type="catalytic activity">
    <reaction evidence="14">
        <text>N(6)-methyl-L-lysyl-[protein] + 2-oxoglutarate + O2 = L-lysyl-[protein] + formaldehyde + succinate + CO2</text>
        <dbReference type="Rhea" id="RHEA:60924"/>
        <dbReference type="Rhea" id="RHEA-COMP:9752"/>
        <dbReference type="Rhea" id="RHEA-COMP:13053"/>
        <dbReference type="ChEBI" id="CHEBI:15379"/>
        <dbReference type="ChEBI" id="CHEBI:16526"/>
        <dbReference type="ChEBI" id="CHEBI:16810"/>
        <dbReference type="ChEBI" id="CHEBI:16842"/>
        <dbReference type="ChEBI" id="CHEBI:29969"/>
        <dbReference type="ChEBI" id="CHEBI:30031"/>
        <dbReference type="ChEBI" id="CHEBI:61929"/>
    </reaction>
    <physiologicalReaction direction="left-to-right" evidence="14">
        <dbReference type="Rhea" id="RHEA:60925"/>
    </physiologicalReaction>
</comment>
<comment type="catalytic activity">
    <reaction evidence="13">
        <text>N(6),N(6)-dimethyl-L-lysyl(36)-[histone H3] + 2 2-oxoglutarate + 2 O2 = L-lysyl(36)-[histone H3] + 2 formaldehyde + 2 succinate + 2 CO2</text>
        <dbReference type="Rhea" id="RHEA:42032"/>
        <dbReference type="Rhea" id="RHEA-COMP:9785"/>
        <dbReference type="Rhea" id="RHEA-COMP:9787"/>
        <dbReference type="ChEBI" id="CHEBI:15379"/>
        <dbReference type="ChEBI" id="CHEBI:16526"/>
        <dbReference type="ChEBI" id="CHEBI:16810"/>
        <dbReference type="ChEBI" id="CHEBI:16842"/>
        <dbReference type="ChEBI" id="CHEBI:29969"/>
        <dbReference type="ChEBI" id="CHEBI:30031"/>
        <dbReference type="ChEBI" id="CHEBI:61976"/>
        <dbReference type="EC" id="1.14.11.27"/>
    </reaction>
    <physiologicalReaction direction="left-to-right" evidence="13">
        <dbReference type="Rhea" id="RHEA:42033"/>
    </physiologicalReaction>
</comment>
<evidence type="ECO:0000313" key="18">
    <source>
        <dbReference type="Proteomes" id="UP001318040"/>
    </source>
</evidence>